<comment type="cofactor">
    <cofactor evidence="1 4">
        <name>pyridoxal 5'-phosphate</name>
        <dbReference type="ChEBI" id="CHEBI:597326"/>
    </cofactor>
</comment>
<dbReference type="SUPFAM" id="SSF53383">
    <property type="entry name" value="PLP-dependent transferases"/>
    <property type="match status" value="1"/>
</dbReference>
<feature type="domain" description="Aminotransferase class I/classII large" evidence="5">
    <location>
        <begin position="31"/>
        <end position="288"/>
    </location>
</feature>
<dbReference type="InterPro" id="IPR015422">
    <property type="entry name" value="PyrdxlP-dep_Trfase_small"/>
</dbReference>
<dbReference type="Gene3D" id="3.40.640.10">
    <property type="entry name" value="Type I PLP-dependent aspartate aminotransferase-like (Major domain)"/>
    <property type="match status" value="1"/>
</dbReference>
<dbReference type="PANTHER" id="PTHR42832">
    <property type="entry name" value="AMINO ACID AMINOTRANSFERASE"/>
    <property type="match status" value="1"/>
</dbReference>
<dbReference type="EMBL" id="OY569118">
    <property type="protein sequence ID" value="CAJ1001377.1"/>
    <property type="molecule type" value="Genomic_DNA"/>
</dbReference>
<dbReference type="GO" id="GO:0030170">
    <property type="term" value="F:pyridoxal phosphate binding"/>
    <property type="evidence" value="ECO:0007669"/>
    <property type="project" value="InterPro"/>
</dbReference>
<comment type="similarity">
    <text evidence="4">Belongs to the class-I pyridoxal-phosphate-dependent aminotransferase family.</text>
</comment>
<dbReference type="InterPro" id="IPR015424">
    <property type="entry name" value="PyrdxlP-dep_Trfase"/>
</dbReference>
<name>A0AA48M6U0_9BACL</name>
<dbReference type="EC" id="2.6.1.-" evidence="4"/>
<dbReference type="Gene3D" id="3.90.1150.10">
    <property type="entry name" value="Aspartate Aminotransferase, domain 1"/>
    <property type="match status" value="1"/>
</dbReference>
<accession>A0AA48M6U0</accession>
<gene>
    <name evidence="6" type="ORF">BSPP4475_03450</name>
</gene>
<dbReference type="InterPro" id="IPR004839">
    <property type="entry name" value="Aminotransferase_I/II_large"/>
</dbReference>
<dbReference type="Pfam" id="PF00155">
    <property type="entry name" value="Aminotran_1_2"/>
    <property type="match status" value="1"/>
</dbReference>
<dbReference type="InterPro" id="IPR004838">
    <property type="entry name" value="NHTrfase_class1_PyrdxlP-BS"/>
</dbReference>
<dbReference type="KEGG" id="bayd:BSPP4475_03450"/>
<proteinExistence type="inferred from homology"/>
<reference evidence="6" key="1">
    <citation type="submission" date="2023-07" db="EMBL/GenBank/DDBJ databases">
        <authorList>
            <person name="Ivanov I."/>
            <person name="Teneva D."/>
            <person name="Stoikov I."/>
        </authorList>
    </citation>
    <scope>NUCLEOTIDE SEQUENCE</scope>
    <source>
        <strain evidence="6">4475</strain>
    </source>
</reference>
<keyword evidence="3 4" id="KW-0808">Transferase</keyword>
<evidence type="ECO:0000256" key="3">
    <source>
        <dbReference type="ARBA" id="ARBA00022679"/>
    </source>
</evidence>
<keyword evidence="7" id="KW-1185">Reference proteome</keyword>
<organism evidence="6 7">
    <name type="scientific">Brevibacillus aydinogluensis</name>
    <dbReference type="NCBI Taxonomy" id="927786"/>
    <lineage>
        <taxon>Bacteria</taxon>
        <taxon>Bacillati</taxon>
        <taxon>Bacillota</taxon>
        <taxon>Bacilli</taxon>
        <taxon>Bacillales</taxon>
        <taxon>Paenibacillaceae</taxon>
        <taxon>Brevibacillus</taxon>
    </lineage>
</organism>
<evidence type="ECO:0000256" key="4">
    <source>
        <dbReference type="RuleBase" id="RU000481"/>
    </source>
</evidence>
<dbReference type="InterPro" id="IPR050881">
    <property type="entry name" value="LL-DAP_aminotransferase"/>
</dbReference>
<evidence type="ECO:0000256" key="1">
    <source>
        <dbReference type="ARBA" id="ARBA00001933"/>
    </source>
</evidence>
<dbReference type="AlphaFoldDB" id="A0AA48M6U0"/>
<evidence type="ECO:0000256" key="2">
    <source>
        <dbReference type="ARBA" id="ARBA00022576"/>
    </source>
</evidence>
<protein>
    <recommendedName>
        <fullName evidence="4">Aminotransferase</fullName>
        <ecNumber evidence="4">2.6.1.-</ecNumber>
    </recommendedName>
</protein>
<keyword evidence="2 4" id="KW-0032">Aminotransferase</keyword>
<dbReference type="PANTHER" id="PTHR42832:SF3">
    <property type="entry name" value="L-GLUTAMINE--4-(METHYLSULFANYL)-2-OXOBUTANOATE AMINOTRANSFERASE"/>
    <property type="match status" value="1"/>
</dbReference>
<dbReference type="PROSITE" id="PS00105">
    <property type="entry name" value="AA_TRANSFER_CLASS_1"/>
    <property type="match status" value="1"/>
</dbReference>
<dbReference type="CDD" id="cd00609">
    <property type="entry name" value="AAT_like"/>
    <property type="match status" value="1"/>
</dbReference>
<evidence type="ECO:0000313" key="7">
    <source>
        <dbReference type="Proteomes" id="UP001189619"/>
    </source>
</evidence>
<dbReference type="Proteomes" id="UP001189619">
    <property type="component" value="Chromosome"/>
</dbReference>
<evidence type="ECO:0000313" key="6">
    <source>
        <dbReference type="EMBL" id="CAJ1001377.1"/>
    </source>
</evidence>
<dbReference type="InterPro" id="IPR015421">
    <property type="entry name" value="PyrdxlP-dep_Trfase_major"/>
</dbReference>
<sequence length="406" mass="44435">MRTPSRRLEHLSSAIFSELARRKRSAAQRRPVIDLSIGSPDQPPAPELVDALVEAVRQPGAFGYPMTDGTDEFRAEVARWYRYRFGVALDPDREVHSLMGSQDGLAHFALAWADPGDVVLVPDPGYPIYAGSVRLAGADLYPMPLRAENGFLPDLAKIPEEVARRARFMILNYPNNPVSAVAPLSFFEQVVSFAKRHDIIVVHDLAYSEMAFDGYRPPSFLQAPGAKDVGIEFNSFSKSFNMAGCRIAYVVGNEEIIKPLAAVKSNVDYGVFLPVQQMAVAALRLDRESGSSNAVGPLYQERRDVLLACLGAGAGRMEFAGVCLCPVGRSGRGGRPRQRIRRGRRRLRAHCSGAAAGRAAGSGRQNRGIRHIVSKTDRRINVPASGNAICCAIEMELQVEMIPTLY</sequence>
<dbReference type="GO" id="GO:0008483">
    <property type="term" value="F:transaminase activity"/>
    <property type="evidence" value="ECO:0007669"/>
    <property type="project" value="UniProtKB-KW"/>
</dbReference>
<evidence type="ECO:0000259" key="5">
    <source>
        <dbReference type="Pfam" id="PF00155"/>
    </source>
</evidence>